<keyword evidence="3" id="KW-1003">Cell membrane</keyword>
<evidence type="ECO:0000313" key="10">
    <source>
        <dbReference type="Proteomes" id="UP000077875"/>
    </source>
</evidence>
<feature type="transmembrane region" description="Helical" evidence="7">
    <location>
        <begin position="304"/>
        <end position="322"/>
    </location>
</feature>
<dbReference type="NCBIfam" id="NF007799">
    <property type="entry name" value="PRK10504.1"/>
    <property type="match status" value="1"/>
</dbReference>
<feature type="transmembrane region" description="Helical" evidence="7">
    <location>
        <begin position="231"/>
        <end position="248"/>
    </location>
</feature>
<dbReference type="Pfam" id="PF07690">
    <property type="entry name" value="MFS_1"/>
    <property type="match status" value="2"/>
</dbReference>
<evidence type="ECO:0000256" key="3">
    <source>
        <dbReference type="ARBA" id="ARBA00022475"/>
    </source>
</evidence>
<dbReference type="CDD" id="cd17503">
    <property type="entry name" value="MFS_LmrB_MDR_like"/>
    <property type="match status" value="1"/>
</dbReference>
<feature type="transmembrane region" description="Helical" evidence="7">
    <location>
        <begin position="139"/>
        <end position="161"/>
    </location>
</feature>
<sequence length="470" mass="50326">MEVSRTLDPNTARLLPWLIAVAFFMQSLDATILNVALPAMAHDLGQNPLRMQSVVIAYILTVAALIPTSGWIADRFGSRRVFCIAIALFTLGSLFCALSESLSALIVSRVIQGFGGALMVPVGRLTILRAFPRSELVRVMSFVTVPALIGPLAGPTVGGWLVEYLSWHWIFLINLPIGVIGCMLSARLMPDFRRERRQRFDGAGFVLFSAATLSLSLALEGLGDMHLSGPRVVLLLVAGLGCLAAYWLRALRIDEPLFSPTLFRIRTFTVGIIGNLFARLGNGALPFLIPLLLQVGLGFSPSRAGLSMIPMTLAAMLAKPLVRPLLDRVGYRRTLVANTLLLGALIMSLGLLGPATPYWLLLLQLSALGLVNSLQFTAMNTITLIDLEGDNAASGNSLLAVVMQLSIGMGVASSAALLGGFSAGGEGDARTVLDAFAATFLAVGAMAMLASMIFFQLHPGDGRTRPRRRR</sequence>
<dbReference type="EMBL" id="CP015243">
    <property type="protein sequence ID" value="ANF56761.1"/>
    <property type="molecule type" value="Genomic_DNA"/>
</dbReference>
<proteinExistence type="predicted"/>
<accession>A0A172YBY5</accession>
<dbReference type="Proteomes" id="UP000077875">
    <property type="component" value="Chromosome"/>
</dbReference>
<feature type="transmembrane region" description="Helical" evidence="7">
    <location>
        <begin position="268"/>
        <end position="292"/>
    </location>
</feature>
<evidence type="ECO:0000256" key="6">
    <source>
        <dbReference type="ARBA" id="ARBA00023136"/>
    </source>
</evidence>
<dbReference type="PRINTS" id="PR01036">
    <property type="entry name" value="TCRTETB"/>
</dbReference>
<feature type="transmembrane region" description="Helical" evidence="7">
    <location>
        <begin position="167"/>
        <end position="188"/>
    </location>
</feature>
<dbReference type="Gene3D" id="1.20.1250.20">
    <property type="entry name" value="MFS general substrate transporter like domains"/>
    <property type="match status" value="1"/>
</dbReference>
<evidence type="ECO:0000256" key="5">
    <source>
        <dbReference type="ARBA" id="ARBA00022989"/>
    </source>
</evidence>
<dbReference type="RefSeq" id="WP_064121732.1">
    <property type="nucleotide sequence ID" value="NZ_CP015243.1"/>
</dbReference>
<dbReference type="InterPro" id="IPR036259">
    <property type="entry name" value="MFS_trans_sf"/>
</dbReference>
<gene>
    <name evidence="9" type="ORF">A5892_04165</name>
</gene>
<evidence type="ECO:0000256" key="2">
    <source>
        <dbReference type="ARBA" id="ARBA00022448"/>
    </source>
</evidence>
<dbReference type="NCBIfam" id="TIGR00711">
    <property type="entry name" value="efflux_EmrB"/>
    <property type="match status" value="1"/>
</dbReference>
<name>A0A172YBY5_9GAMM</name>
<dbReference type="InterPro" id="IPR020846">
    <property type="entry name" value="MFS_dom"/>
</dbReference>
<reference evidence="9 10" key="1">
    <citation type="submission" date="2016-04" db="EMBL/GenBank/DDBJ databases">
        <title>Complete Genome Sequence of Halotalea alkalilenta IHB B 13600.</title>
        <authorList>
            <person name="Swarnkar M.K."/>
            <person name="Sharma A."/>
            <person name="Kaushal K."/>
            <person name="Soni R."/>
            <person name="Rana S."/>
            <person name="Singh A.K."/>
            <person name="Gulati A."/>
        </authorList>
    </citation>
    <scope>NUCLEOTIDE SEQUENCE [LARGE SCALE GENOMIC DNA]</scope>
    <source>
        <strain evidence="9 10">IHB B 13600</strain>
    </source>
</reference>
<evidence type="ECO:0000259" key="8">
    <source>
        <dbReference type="PROSITE" id="PS50850"/>
    </source>
</evidence>
<dbReference type="PANTHER" id="PTHR42718:SF46">
    <property type="entry name" value="BLR6921 PROTEIN"/>
    <property type="match status" value="1"/>
</dbReference>
<evidence type="ECO:0000313" key="9">
    <source>
        <dbReference type="EMBL" id="ANF56761.1"/>
    </source>
</evidence>
<dbReference type="GO" id="GO:0022857">
    <property type="term" value="F:transmembrane transporter activity"/>
    <property type="evidence" value="ECO:0007669"/>
    <property type="project" value="InterPro"/>
</dbReference>
<organism evidence="9 10">
    <name type="scientific">Halotalea alkalilenta</name>
    <dbReference type="NCBI Taxonomy" id="376489"/>
    <lineage>
        <taxon>Bacteria</taxon>
        <taxon>Pseudomonadati</taxon>
        <taxon>Pseudomonadota</taxon>
        <taxon>Gammaproteobacteria</taxon>
        <taxon>Oceanospirillales</taxon>
        <taxon>Halomonadaceae</taxon>
        <taxon>Halotalea</taxon>
    </lineage>
</organism>
<dbReference type="AlphaFoldDB" id="A0A172YBY5"/>
<keyword evidence="5 7" id="KW-1133">Transmembrane helix</keyword>
<evidence type="ECO:0000256" key="7">
    <source>
        <dbReference type="SAM" id="Phobius"/>
    </source>
</evidence>
<keyword evidence="10" id="KW-1185">Reference proteome</keyword>
<feature type="domain" description="Major facilitator superfamily (MFS) profile" evidence="8">
    <location>
        <begin position="15"/>
        <end position="462"/>
    </location>
</feature>
<keyword evidence="4 7" id="KW-0812">Transmembrane</keyword>
<feature type="transmembrane region" description="Helical" evidence="7">
    <location>
        <begin position="334"/>
        <end position="352"/>
    </location>
</feature>
<feature type="transmembrane region" description="Helical" evidence="7">
    <location>
        <begin position="54"/>
        <end position="73"/>
    </location>
</feature>
<dbReference type="KEGG" id="haa:A5892_04165"/>
<evidence type="ECO:0000256" key="4">
    <source>
        <dbReference type="ARBA" id="ARBA00022692"/>
    </source>
</evidence>
<keyword evidence="2" id="KW-0813">Transport</keyword>
<dbReference type="PANTHER" id="PTHR42718">
    <property type="entry name" value="MAJOR FACILITATOR SUPERFAMILY MULTIDRUG TRANSPORTER MFSC"/>
    <property type="match status" value="1"/>
</dbReference>
<dbReference type="GO" id="GO:0005886">
    <property type="term" value="C:plasma membrane"/>
    <property type="evidence" value="ECO:0007669"/>
    <property type="project" value="UniProtKB-SubCell"/>
</dbReference>
<dbReference type="SUPFAM" id="SSF103473">
    <property type="entry name" value="MFS general substrate transporter"/>
    <property type="match status" value="1"/>
</dbReference>
<feature type="transmembrane region" description="Helical" evidence="7">
    <location>
        <begin position="80"/>
        <end position="100"/>
    </location>
</feature>
<feature type="transmembrane region" description="Helical" evidence="7">
    <location>
        <begin position="200"/>
        <end position="219"/>
    </location>
</feature>
<dbReference type="InterPro" id="IPR011701">
    <property type="entry name" value="MFS"/>
</dbReference>
<feature type="transmembrane region" description="Helical" evidence="7">
    <location>
        <begin position="435"/>
        <end position="457"/>
    </location>
</feature>
<feature type="transmembrane region" description="Helical" evidence="7">
    <location>
        <begin position="106"/>
        <end position="127"/>
    </location>
</feature>
<dbReference type="Gene3D" id="1.20.1720.10">
    <property type="entry name" value="Multidrug resistance protein D"/>
    <property type="match status" value="1"/>
</dbReference>
<keyword evidence="6 7" id="KW-0472">Membrane</keyword>
<dbReference type="PROSITE" id="PS50850">
    <property type="entry name" value="MFS"/>
    <property type="match status" value="1"/>
</dbReference>
<dbReference type="STRING" id="376489.A5892_04165"/>
<evidence type="ECO:0000256" key="1">
    <source>
        <dbReference type="ARBA" id="ARBA00004651"/>
    </source>
</evidence>
<comment type="subcellular location">
    <subcellularLocation>
        <location evidence="1">Cell membrane</location>
        <topology evidence="1">Multi-pass membrane protein</topology>
    </subcellularLocation>
</comment>
<dbReference type="InterPro" id="IPR004638">
    <property type="entry name" value="EmrB-like"/>
</dbReference>
<protein>
    <submittedName>
        <fullName evidence="9">EmrB/QacA subfamily drug resistance transporter</fullName>
    </submittedName>
</protein>
<feature type="transmembrane region" description="Helical" evidence="7">
    <location>
        <begin position="398"/>
        <end position="423"/>
    </location>
</feature>